<feature type="transmembrane region" description="Helical" evidence="6">
    <location>
        <begin position="182"/>
        <end position="200"/>
    </location>
</feature>
<keyword evidence="5 6" id="KW-0472">Membrane</keyword>
<comment type="subcellular location">
    <subcellularLocation>
        <location evidence="1">Cell membrane</location>
        <topology evidence="1">Multi-pass membrane protein</topology>
    </subcellularLocation>
</comment>
<keyword evidence="2" id="KW-1003">Cell membrane</keyword>
<feature type="transmembrane region" description="Helical" evidence="6">
    <location>
        <begin position="6"/>
        <end position="30"/>
    </location>
</feature>
<evidence type="ECO:0000256" key="1">
    <source>
        <dbReference type="ARBA" id="ARBA00004651"/>
    </source>
</evidence>
<evidence type="ECO:0000256" key="5">
    <source>
        <dbReference type="ARBA" id="ARBA00023136"/>
    </source>
</evidence>
<gene>
    <name evidence="7" type="ORF">F8566_02495</name>
</gene>
<dbReference type="Pfam" id="PF01810">
    <property type="entry name" value="LysE"/>
    <property type="match status" value="1"/>
</dbReference>
<evidence type="ECO:0000313" key="7">
    <source>
        <dbReference type="EMBL" id="KAB2352561.1"/>
    </source>
</evidence>
<evidence type="ECO:0000256" key="2">
    <source>
        <dbReference type="ARBA" id="ARBA00022475"/>
    </source>
</evidence>
<dbReference type="PANTHER" id="PTHR30086:SF20">
    <property type="entry name" value="ARGININE EXPORTER PROTEIN ARGO-RELATED"/>
    <property type="match status" value="1"/>
</dbReference>
<feature type="transmembrane region" description="Helical" evidence="6">
    <location>
        <begin position="65"/>
        <end position="86"/>
    </location>
</feature>
<feature type="transmembrane region" description="Helical" evidence="6">
    <location>
        <begin position="141"/>
        <end position="162"/>
    </location>
</feature>
<protein>
    <submittedName>
        <fullName evidence="7">LysE family translocator</fullName>
    </submittedName>
</protein>
<dbReference type="OrthoDB" id="5185770at2"/>
<keyword evidence="4 6" id="KW-1133">Transmembrane helix</keyword>
<name>A0A6H9YVH7_9ACTN</name>
<dbReference type="AlphaFoldDB" id="A0A6H9YVH7"/>
<proteinExistence type="predicted"/>
<comment type="caution">
    <text evidence="7">The sequence shown here is derived from an EMBL/GenBank/DDBJ whole genome shotgun (WGS) entry which is preliminary data.</text>
</comment>
<evidence type="ECO:0000256" key="6">
    <source>
        <dbReference type="SAM" id="Phobius"/>
    </source>
</evidence>
<dbReference type="InterPro" id="IPR001123">
    <property type="entry name" value="LeuE-type"/>
</dbReference>
<dbReference type="PANTHER" id="PTHR30086">
    <property type="entry name" value="ARGININE EXPORTER PROTEIN ARGO"/>
    <property type="match status" value="1"/>
</dbReference>
<keyword evidence="8" id="KW-1185">Reference proteome</keyword>
<dbReference type="Proteomes" id="UP000468735">
    <property type="component" value="Unassembled WGS sequence"/>
</dbReference>
<reference evidence="7 8" key="1">
    <citation type="submission" date="2019-09" db="EMBL/GenBank/DDBJ databases">
        <title>Actinomadura physcomitrii sp. nov., a novel actinomycete isolated from moss [Physcomitrium sphaericum (Ludw) Fuernr].</title>
        <authorList>
            <person name="Zhuang X."/>
            <person name="Liu C."/>
        </authorList>
    </citation>
    <scope>NUCLEOTIDE SEQUENCE [LARGE SCALE GENOMIC DNA]</scope>
    <source>
        <strain evidence="7 8">HMC1</strain>
    </source>
</reference>
<accession>A0A6H9YVH7</accession>
<dbReference type="EMBL" id="WBMT01000001">
    <property type="protein sequence ID" value="KAB2352561.1"/>
    <property type="molecule type" value="Genomic_DNA"/>
</dbReference>
<keyword evidence="3 6" id="KW-0812">Transmembrane</keyword>
<feature type="transmembrane region" description="Helical" evidence="6">
    <location>
        <begin position="107"/>
        <end position="129"/>
    </location>
</feature>
<evidence type="ECO:0000313" key="8">
    <source>
        <dbReference type="Proteomes" id="UP000468735"/>
    </source>
</evidence>
<evidence type="ECO:0000256" key="4">
    <source>
        <dbReference type="ARBA" id="ARBA00022989"/>
    </source>
</evidence>
<evidence type="ECO:0000256" key="3">
    <source>
        <dbReference type="ARBA" id="ARBA00022692"/>
    </source>
</evidence>
<dbReference type="RefSeq" id="WP_151557498.1">
    <property type="nucleotide sequence ID" value="NZ_WBMT01000001.1"/>
</dbReference>
<dbReference type="GO" id="GO:0005886">
    <property type="term" value="C:plasma membrane"/>
    <property type="evidence" value="ECO:0007669"/>
    <property type="project" value="UniProtKB-SubCell"/>
</dbReference>
<sequence length="204" mass="21663">MLTTGTLAAFVTATVILNLVPGPSMVFLLARGLSHGRPVAVRSALGLMTSASIFVAATALGVTAILASSALAFAVVRWLGVAYLLFLGVQTLLKQQRPTGRHTERGVYRQAFIVGISNPKTAVFFLAFFPQFVDPARGPAAAQILFLGLLFVLIGAVFDLSYALTAGTLRSRLLNRPDAPTWMRRISGSLYLLLGGWLAASGSR</sequence>
<organism evidence="7 8">
    <name type="scientific">Actinomadura rudentiformis</name>
    <dbReference type="NCBI Taxonomy" id="359158"/>
    <lineage>
        <taxon>Bacteria</taxon>
        <taxon>Bacillati</taxon>
        <taxon>Actinomycetota</taxon>
        <taxon>Actinomycetes</taxon>
        <taxon>Streptosporangiales</taxon>
        <taxon>Thermomonosporaceae</taxon>
        <taxon>Actinomadura</taxon>
    </lineage>
</organism>
<dbReference type="PIRSF" id="PIRSF006324">
    <property type="entry name" value="LeuE"/>
    <property type="match status" value="1"/>
</dbReference>
<dbReference type="GO" id="GO:0015171">
    <property type="term" value="F:amino acid transmembrane transporter activity"/>
    <property type="evidence" value="ECO:0007669"/>
    <property type="project" value="TreeGrafter"/>
</dbReference>
<feature type="transmembrane region" description="Helical" evidence="6">
    <location>
        <begin position="39"/>
        <end position="59"/>
    </location>
</feature>